<evidence type="ECO:0000256" key="1">
    <source>
        <dbReference type="SAM" id="MobiDB-lite"/>
    </source>
</evidence>
<proteinExistence type="predicted"/>
<evidence type="ECO:0000313" key="2">
    <source>
        <dbReference type="EMBL" id="VEP17518.1"/>
    </source>
</evidence>
<reference evidence="2 3" key="1">
    <citation type="submission" date="2019-01" db="EMBL/GenBank/DDBJ databases">
        <authorList>
            <person name="Brito A."/>
        </authorList>
    </citation>
    <scope>NUCLEOTIDE SEQUENCE [LARGE SCALE GENOMIC DNA]</scope>
    <source>
        <strain evidence="2">1</strain>
    </source>
</reference>
<dbReference type="Proteomes" id="UP000320055">
    <property type="component" value="Unassembled WGS sequence"/>
</dbReference>
<feature type="region of interest" description="Disordered" evidence="1">
    <location>
        <begin position="58"/>
        <end position="81"/>
    </location>
</feature>
<accession>A0A563W1F0</accession>
<dbReference type="GO" id="GO:0003729">
    <property type="term" value="F:mRNA binding"/>
    <property type="evidence" value="ECO:0007669"/>
    <property type="project" value="InterPro"/>
</dbReference>
<dbReference type="Pfam" id="PF07927">
    <property type="entry name" value="HicA_toxin"/>
    <property type="match status" value="1"/>
</dbReference>
<sequence length="81" mass="9098">MNNKQRQTLNAIFAIPVRSDIKWTSIESLFKALGAKVSQSKGARVRVSLNGVKAVFHEPHPENETDKGASKRVFSKCRYQP</sequence>
<organism evidence="2 3">
    <name type="scientific">Hyella patelloides LEGE 07179</name>
    <dbReference type="NCBI Taxonomy" id="945734"/>
    <lineage>
        <taxon>Bacteria</taxon>
        <taxon>Bacillati</taxon>
        <taxon>Cyanobacteriota</taxon>
        <taxon>Cyanophyceae</taxon>
        <taxon>Pleurocapsales</taxon>
        <taxon>Hyellaceae</taxon>
        <taxon>Hyella</taxon>
    </lineage>
</organism>
<dbReference type="InterPro" id="IPR012933">
    <property type="entry name" value="HicA_mRNA_interferase"/>
</dbReference>
<keyword evidence="3" id="KW-1185">Reference proteome</keyword>
<name>A0A563W1F0_9CYAN</name>
<gene>
    <name evidence="2" type="ORF">H1P_620027</name>
</gene>
<feature type="compositionally biased region" description="Basic and acidic residues" evidence="1">
    <location>
        <begin position="58"/>
        <end position="69"/>
    </location>
</feature>
<dbReference type="RefSeq" id="WP_222427018.1">
    <property type="nucleotide sequence ID" value="NZ_LR213821.1"/>
</dbReference>
<protein>
    <recommendedName>
        <fullName evidence="4">HicA protein</fullName>
    </recommendedName>
</protein>
<evidence type="ECO:0008006" key="4">
    <source>
        <dbReference type="Google" id="ProtNLM"/>
    </source>
</evidence>
<dbReference type="EMBL" id="CAACVJ010000579">
    <property type="protein sequence ID" value="VEP17518.1"/>
    <property type="molecule type" value="Genomic_DNA"/>
</dbReference>
<evidence type="ECO:0000313" key="3">
    <source>
        <dbReference type="Proteomes" id="UP000320055"/>
    </source>
</evidence>
<dbReference type="AlphaFoldDB" id="A0A563W1F0"/>